<keyword evidence="6 10" id="KW-1133">Transmembrane helix</keyword>
<dbReference type="InterPro" id="IPR002076">
    <property type="entry name" value="ELO_fam"/>
</dbReference>
<evidence type="ECO:0000256" key="10">
    <source>
        <dbReference type="RuleBase" id="RU361115"/>
    </source>
</evidence>
<keyword evidence="3 10" id="KW-0808">Transferase</keyword>
<name>A0A811UYH0_CERCA</name>
<evidence type="ECO:0000256" key="6">
    <source>
        <dbReference type="ARBA" id="ARBA00022989"/>
    </source>
</evidence>
<dbReference type="EMBL" id="CAJHJT010000034">
    <property type="protein sequence ID" value="CAD7003754.1"/>
    <property type="molecule type" value="Genomic_DNA"/>
</dbReference>
<gene>
    <name evidence="11" type="ORF">CCAP1982_LOCUS12190</name>
</gene>
<dbReference type="GO" id="GO:0030148">
    <property type="term" value="P:sphingolipid biosynthetic process"/>
    <property type="evidence" value="ECO:0007669"/>
    <property type="project" value="TreeGrafter"/>
</dbReference>
<keyword evidence="5 10" id="KW-0276">Fatty acid metabolism</keyword>
<accession>A0A811UYH0</accession>
<keyword evidence="8 10" id="KW-0472">Membrane</keyword>
<proteinExistence type="inferred from homology"/>
<evidence type="ECO:0000256" key="8">
    <source>
        <dbReference type="ARBA" id="ARBA00023136"/>
    </source>
</evidence>
<comment type="similarity">
    <text evidence="10">Belongs to the ELO family.</text>
</comment>
<keyword evidence="12" id="KW-1185">Reference proteome</keyword>
<evidence type="ECO:0000256" key="7">
    <source>
        <dbReference type="ARBA" id="ARBA00023098"/>
    </source>
</evidence>
<dbReference type="GO" id="GO:0019367">
    <property type="term" value="P:fatty acid elongation, saturated fatty acid"/>
    <property type="evidence" value="ECO:0007669"/>
    <property type="project" value="TreeGrafter"/>
</dbReference>
<sequence>MLGEMLTFWQGPVKSKRSVYLISIYLTESGGLGCIQQLRSDHPSRGFEIFGGFLYLFNKFLDYLETLFFIMRKSYKQVTVLHVYHHIMMTTFVFLYIRIEGSGGHTSTVPMLNTLVHVIMYVYYLMSSIDPAWKKSLWWKKYITQMQIVQFFIDFIHQLWPLVVVRDCPIPKIGSYIVLVQATVMIYMFGNFYINSYIRKPKPKKVEEKKL</sequence>
<dbReference type="Proteomes" id="UP000606786">
    <property type="component" value="Unassembled WGS sequence"/>
</dbReference>
<dbReference type="GO" id="GO:0034625">
    <property type="term" value="P:fatty acid elongation, monounsaturated fatty acid"/>
    <property type="evidence" value="ECO:0007669"/>
    <property type="project" value="TreeGrafter"/>
</dbReference>
<evidence type="ECO:0000256" key="4">
    <source>
        <dbReference type="ARBA" id="ARBA00022692"/>
    </source>
</evidence>
<dbReference type="EC" id="2.3.1.199" evidence="10"/>
<feature type="transmembrane region" description="Helical" evidence="10">
    <location>
        <begin position="78"/>
        <end position="97"/>
    </location>
</feature>
<dbReference type="GO" id="GO:0005789">
    <property type="term" value="C:endoplasmic reticulum membrane"/>
    <property type="evidence" value="ECO:0007669"/>
    <property type="project" value="TreeGrafter"/>
</dbReference>
<dbReference type="AlphaFoldDB" id="A0A811UYH0"/>
<keyword evidence="9 10" id="KW-0275">Fatty acid biosynthesis</keyword>
<dbReference type="OrthoDB" id="434092at2759"/>
<protein>
    <recommendedName>
        <fullName evidence="10">Elongation of very long chain fatty acids protein</fullName>
        <ecNumber evidence="10">2.3.1.199</ecNumber>
    </recommendedName>
    <alternativeName>
        <fullName evidence="10">Very-long-chain 3-oxoacyl-CoA synthase</fullName>
    </alternativeName>
</protein>
<evidence type="ECO:0000256" key="1">
    <source>
        <dbReference type="ARBA" id="ARBA00004141"/>
    </source>
</evidence>
<feature type="transmembrane region" description="Helical" evidence="10">
    <location>
        <begin position="109"/>
        <end position="126"/>
    </location>
</feature>
<reference evidence="11" key="1">
    <citation type="submission" date="2020-11" db="EMBL/GenBank/DDBJ databases">
        <authorList>
            <person name="Whitehead M."/>
        </authorList>
    </citation>
    <scope>NUCLEOTIDE SEQUENCE</scope>
    <source>
        <strain evidence="11">EGII</strain>
    </source>
</reference>
<dbReference type="Pfam" id="PF01151">
    <property type="entry name" value="ELO"/>
    <property type="match status" value="1"/>
</dbReference>
<feature type="transmembrane region" description="Helical" evidence="10">
    <location>
        <begin position="176"/>
        <end position="194"/>
    </location>
</feature>
<dbReference type="PANTHER" id="PTHR11157">
    <property type="entry name" value="FATTY ACID ACYL TRANSFERASE-RELATED"/>
    <property type="match status" value="1"/>
</dbReference>
<keyword evidence="7 10" id="KW-0443">Lipid metabolism</keyword>
<comment type="catalytic activity">
    <reaction evidence="10">
        <text>a very-long-chain acyl-CoA + malonyl-CoA + H(+) = a very-long-chain 3-oxoacyl-CoA + CO2 + CoA</text>
        <dbReference type="Rhea" id="RHEA:32727"/>
        <dbReference type="ChEBI" id="CHEBI:15378"/>
        <dbReference type="ChEBI" id="CHEBI:16526"/>
        <dbReference type="ChEBI" id="CHEBI:57287"/>
        <dbReference type="ChEBI" id="CHEBI:57384"/>
        <dbReference type="ChEBI" id="CHEBI:90725"/>
        <dbReference type="ChEBI" id="CHEBI:90736"/>
        <dbReference type="EC" id="2.3.1.199"/>
    </reaction>
</comment>
<evidence type="ECO:0000256" key="3">
    <source>
        <dbReference type="ARBA" id="ARBA00022679"/>
    </source>
</evidence>
<comment type="subcellular location">
    <subcellularLocation>
        <location evidence="1">Membrane</location>
        <topology evidence="1">Multi-pass membrane protein</topology>
    </subcellularLocation>
</comment>
<evidence type="ECO:0000256" key="9">
    <source>
        <dbReference type="ARBA" id="ARBA00023160"/>
    </source>
</evidence>
<evidence type="ECO:0000313" key="12">
    <source>
        <dbReference type="Proteomes" id="UP000606786"/>
    </source>
</evidence>
<keyword evidence="2 10" id="KW-0444">Lipid biosynthesis</keyword>
<dbReference type="GO" id="GO:0042761">
    <property type="term" value="P:very long-chain fatty acid biosynthetic process"/>
    <property type="evidence" value="ECO:0007669"/>
    <property type="project" value="TreeGrafter"/>
</dbReference>
<organism evidence="11 12">
    <name type="scientific">Ceratitis capitata</name>
    <name type="common">Mediterranean fruit fly</name>
    <name type="synonym">Tephritis capitata</name>
    <dbReference type="NCBI Taxonomy" id="7213"/>
    <lineage>
        <taxon>Eukaryota</taxon>
        <taxon>Metazoa</taxon>
        <taxon>Ecdysozoa</taxon>
        <taxon>Arthropoda</taxon>
        <taxon>Hexapoda</taxon>
        <taxon>Insecta</taxon>
        <taxon>Pterygota</taxon>
        <taxon>Neoptera</taxon>
        <taxon>Endopterygota</taxon>
        <taxon>Diptera</taxon>
        <taxon>Brachycera</taxon>
        <taxon>Muscomorpha</taxon>
        <taxon>Tephritoidea</taxon>
        <taxon>Tephritidae</taxon>
        <taxon>Ceratitis</taxon>
        <taxon>Ceratitis</taxon>
    </lineage>
</organism>
<keyword evidence="4 10" id="KW-0812">Transmembrane</keyword>
<dbReference type="GO" id="GO:0034626">
    <property type="term" value="P:fatty acid elongation, polyunsaturated fatty acid"/>
    <property type="evidence" value="ECO:0007669"/>
    <property type="project" value="TreeGrafter"/>
</dbReference>
<dbReference type="PANTHER" id="PTHR11157:SF116">
    <property type="entry name" value="ELONGATION OF VERY LONG CHAIN FATTY ACIDS PROTEIN-RELATED"/>
    <property type="match status" value="1"/>
</dbReference>
<evidence type="ECO:0000313" key="11">
    <source>
        <dbReference type="EMBL" id="CAD7003754.1"/>
    </source>
</evidence>
<comment type="caution">
    <text evidence="11">The sequence shown here is derived from an EMBL/GenBank/DDBJ whole genome shotgun (WGS) entry which is preliminary data.</text>
</comment>
<evidence type="ECO:0000256" key="2">
    <source>
        <dbReference type="ARBA" id="ARBA00022516"/>
    </source>
</evidence>
<feature type="transmembrane region" description="Helical" evidence="10">
    <location>
        <begin position="147"/>
        <end position="164"/>
    </location>
</feature>
<evidence type="ECO:0000256" key="5">
    <source>
        <dbReference type="ARBA" id="ARBA00022832"/>
    </source>
</evidence>
<dbReference type="GO" id="GO:0009922">
    <property type="term" value="F:fatty acid elongase activity"/>
    <property type="evidence" value="ECO:0007669"/>
    <property type="project" value="UniProtKB-EC"/>
</dbReference>
<feature type="transmembrane region" description="Helical" evidence="10">
    <location>
        <begin position="49"/>
        <end position="71"/>
    </location>
</feature>